<feature type="domain" description="Major facilitator superfamily (MFS) profile" evidence="10">
    <location>
        <begin position="31"/>
        <end position="472"/>
    </location>
</feature>
<dbReference type="InterPro" id="IPR011701">
    <property type="entry name" value="MFS"/>
</dbReference>
<dbReference type="PANTHER" id="PTHR23506">
    <property type="entry name" value="GH10249P"/>
    <property type="match status" value="1"/>
</dbReference>
<evidence type="ECO:0000256" key="9">
    <source>
        <dbReference type="SAM" id="Phobius"/>
    </source>
</evidence>
<evidence type="ECO:0000256" key="2">
    <source>
        <dbReference type="ARBA" id="ARBA00006829"/>
    </source>
</evidence>
<feature type="compositionally biased region" description="Acidic residues" evidence="8">
    <location>
        <begin position="502"/>
        <end position="514"/>
    </location>
</feature>
<proteinExistence type="inferred from homology"/>
<feature type="transmembrane region" description="Helical" evidence="9">
    <location>
        <begin position="219"/>
        <end position="240"/>
    </location>
</feature>
<dbReference type="NCBIfam" id="TIGR00880">
    <property type="entry name" value="2_A_01_02"/>
    <property type="match status" value="1"/>
</dbReference>
<comment type="similarity">
    <text evidence="2">Belongs to the major facilitator superfamily. Vesicular transporter family.</text>
</comment>
<dbReference type="GO" id="GO:0005335">
    <property type="term" value="F:serotonin:sodium:chloride symporter activity"/>
    <property type="evidence" value="ECO:0007669"/>
    <property type="project" value="TreeGrafter"/>
</dbReference>
<keyword evidence="4 9" id="KW-0812">Transmembrane</keyword>
<protein>
    <submittedName>
        <fullName evidence="11">VMAT1 protein</fullName>
    </submittedName>
</protein>
<evidence type="ECO:0000256" key="8">
    <source>
        <dbReference type="SAM" id="MobiDB-lite"/>
    </source>
</evidence>
<evidence type="ECO:0000256" key="5">
    <source>
        <dbReference type="ARBA" id="ARBA00022775"/>
    </source>
</evidence>
<feature type="compositionally biased region" description="Pro residues" evidence="8">
    <location>
        <begin position="69"/>
        <end position="82"/>
    </location>
</feature>
<dbReference type="Gene3D" id="1.20.1250.20">
    <property type="entry name" value="MFS general substrate transporter like domains"/>
    <property type="match status" value="2"/>
</dbReference>
<reference evidence="11 12" key="1">
    <citation type="submission" date="2019-09" db="EMBL/GenBank/DDBJ databases">
        <title>Bird 10,000 Genomes (B10K) Project - Family phase.</title>
        <authorList>
            <person name="Zhang G."/>
        </authorList>
    </citation>
    <scope>NUCLEOTIDE SEQUENCE [LARGE SCALE GENOMIC DNA]</scope>
    <source>
        <strain evidence="11">B10K-OTA-212792</strain>
        <tissue evidence="11">Blood</tissue>
    </source>
</reference>
<evidence type="ECO:0000256" key="3">
    <source>
        <dbReference type="ARBA" id="ARBA00022448"/>
    </source>
</evidence>
<feature type="transmembrane region" description="Helical" evidence="9">
    <location>
        <begin position="133"/>
        <end position="155"/>
    </location>
</feature>
<dbReference type="AlphaFoldDB" id="A0A7L4KLN5"/>
<feature type="transmembrane region" description="Helical" evidence="9">
    <location>
        <begin position="328"/>
        <end position="348"/>
    </location>
</feature>
<dbReference type="Proteomes" id="UP000576729">
    <property type="component" value="Unassembled WGS sequence"/>
</dbReference>
<feature type="non-terminal residue" evidence="11">
    <location>
        <position position="514"/>
    </location>
</feature>
<feature type="region of interest" description="Disordered" evidence="8">
    <location>
        <begin position="484"/>
        <end position="514"/>
    </location>
</feature>
<dbReference type="CDD" id="cd17384">
    <property type="entry name" value="MFS_SLC18A1_2_VAT1_2"/>
    <property type="match status" value="1"/>
</dbReference>
<accession>A0A7L4KLN5</accession>
<organism evidence="11 12">
    <name type="scientific">Callaeas wilsoni</name>
    <name type="common">North Island kokako</name>
    <dbReference type="NCBI Taxonomy" id="1347786"/>
    <lineage>
        <taxon>Eukaryota</taxon>
        <taxon>Metazoa</taxon>
        <taxon>Chordata</taxon>
        <taxon>Craniata</taxon>
        <taxon>Vertebrata</taxon>
        <taxon>Euteleostomi</taxon>
        <taxon>Archelosauria</taxon>
        <taxon>Archosauria</taxon>
        <taxon>Dinosauria</taxon>
        <taxon>Saurischia</taxon>
        <taxon>Theropoda</taxon>
        <taxon>Coelurosauria</taxon>
        <taxon>Aves</taxon>
        <taxon>Neognathae</taxon>
        <taxon>Neoaves</taxon>
        <taxon>Telluraves</taxon>
        <taxon>Australaves</taxon>
        <taxon>Passeriformes</taxon>
        <taxon>Corvoidea</taxon>
        <taxon>Callaeidae</taxon>
        <taxon>Callaeas</taxon>
    </lineage>
</organism>
<feature type="non-terminal residue" evidence="11">
    <location>
        <position position="1"/>
    </location>
</feature>
<comment type="caution">
    <text evidence="11">The sequence shown here is derived from an EMBL/GenBank/DDBJ whole genome shotgun (WGS) entry which is preliminary data.</text>
</comment>
<feature type="transmembrane region" description="Helical" evidence="9">
    <location>
        <begin position="161"/>
        <end position="181"/>
    </location>
</feature>
<dbReference type="InterPro" id="IPR036259">
    <property type="entry name" value="MFS_trans_sf"/>
</dbReference>
<dbReference type="InterPro" id="IPR020846">
    <property type="entry name" value="MFS_dom"/>
</dbReference>
<dbReference type="InterPro" id="IPR001958">
    <property type="entry name" value="Tet-R_TetA/multi-R_MdtG-like"/>
</dbReference>
<keyword evidence="6 9" id="KW-1133">Transmembrane helix</keyword>
<evidence type="ECO:0000256" key="6">
    <source>
        <dbReference type="ARBA" id="ARBA00022989"/>
    </source>
</evidence>
<feature type="transmembrane region" description="Helical" evidence="9">
    <location>
        <begin position="193"/>
        <end position="213"/>
    </location>
</feature>
<dbReference type="GO" id="GO:0015842">
    <property type="term" value="P:aminergic neurotransmitter loading into synaptic vesicle"/>
    <property type="evidence" value="ECO:0007669"/>
    <property type="project" value="TreeGrafter"/>
</dbReference>
<keyword evidence="7 9" id="KW-0472">Membrane</keyword>
<evidence type="ECO:0000313" key="12">
    <source>
        <dbReference type="Proteomes" id="UP000576729"/>
    </source>
</evidence>
<dbReference type="InterPro" id="IPR050930">
    <property type="entry name" value="MFS_Vesicular_Transporter"/>
</dbReference>
<keyword evidence="5" id="KW-0532">Neurotransmitter transport</keyword>
<evidence type="ECO:0000256" key="1">
    <source>
        <dbReference type="ARBA" id="ARBA00004141"/>
    </source>
</evidence>
<keyword evidence="3" id="KW-0813">Transport</keyword>
<evidence type="ECO:0000256" key="4">
    <source>
        <dbReference type="ARBA" id="ARBA00022692"/>
    </source>
</evidence>
<evidence type="ECO:0000313" key="11">
    <source>
        <dbReference type="EMBL" id="NXY53873.1"/>
    </source>
</evidence>
<feature type="transmembrane region" description="Helical" evidence="9">
    <location>
        <begin position="261"/>
        <end position="281"/>
    </location>
</feature>
<evidence type="ECO:0000256" key="7">
    <source>
        <dbReference type="ARBA" id="ARBA00023136"/>
    </source>
</evidence>
<keyword evidence="12" id="KW-1185">Reference proteome</keyword>
<feature type="transmembrane region" description="Helical" evidence="9">
    <location>
        <begin position="301"/>
        <end position="321"/>
    </location>
</feature>
<comment type="subcellular location">
    <subcellularLocation>
        <location evidence="1">Membrane</location>
        <topology evidence="1">Multi-pass membrane protein</topology>
    </subcellularLocation>
</comment>
<dbReference type="FunFam" id="1.20.1250.20:FF:000116">
    <property type="entry name" value="synaptic vesicular amine transporter isoform X2"/>
    <property type="match status" value="1"/>
</dbReference>
<dbReference type="SUPFAM" id="SSF103473">
    <property type="entry name" value="MFS general substrate transporter"/>
    <property type="match status" value="1"/>
</dbReference>
<dbReference type="PANTHER" id="PTHR23506:SF31">
    <property type="entry name" value="CHROMAFFIN GRANULE AMINE TRANSPORTER"/>
    <property type="match status" value="1"/>
</dbReference>
<dbReference type="GO" id="GO:0043195">
    <property type="term" value="C:terminal bouton"/>
    <property type="evidence" value="ECO:0007669"/>
    <property type="project" value="TreeGrafter"/>
</dbReference>
<gene>
    <name evidence="11" type="primary">Slc18a1</name>
    <name evidence="11" type="ORF">CALWIL_R09322</name>
</gene>
<sequence length="514" mass="53853">VPIVPTFLYTTEYEGANSSAGPALPEAAPAAPRAPPFSSVLSYFGNTTVPVWGFTSAAELPNGTGSSPPGHPPKSLPGPPSTPARGCLEGGEFLAQENTRVGLLFASKALVQLLVNPWVGLLTNRIGYHIPMFLGFTIMFVSTVMFAFSGTYTLLFVARALQGVGSAFSSVAGLGLLASVYPDDSERGSAMGIALGGLALGVLIGAPFGSIMYEFVGKASPFLVLAFLALLDGALQLCILQPSRISPESTKATPVSTLLRDPYILVAAGALCFSNMGVAMLEPTLPIWMLQTMCSPQWQLGMAFLPASISYLIGTNLFGILANRMGRWLCSMIGMAVVGISLLCVPLATNIYGLIGPNAGLGFAIGKLGALRLLPGSSPGAAGTQEPLTLRAGMVDSSMMPIMAYLVDLRHTSAYGTVYAIADVAFCMGFAIGPSTGGAIVRALGFPWLMVVVGALNVAYAPLCWLLRSPPAAEERMAILSQECPMQPKSRTPNEALREFPLTEESDEEAENVE</sequence>
<feature type="transmembrane region" description="Helical" evidence="9">
    <location>
        <begin position="445"/>
        <end position="467"/>
    </location>
</feature>
<name>A0A7L4KLN5_9CORV</name>
<feature type="region of interest" description="Disordered" evidence="8">
    <location>
        <begin position="60"/>
        <end position="82"/>
    </location>
</feature>
<dbReference type="Pfam" id="PF07690">
    <property type="entry name" value="MFS_1"/>
    <property type="match status" value="2"/>
</dbReference>
<dbReference type="EMBL" id="VWPU01002180">
    <property type="protein sequence ID" value="NXY53873.1"/>
    <property type="molecule type" value="Genomic_DNA"/>
</dbReference>
<feature type="transmembrane region" description="Helical" evidence="9">
    <location>
        <begin position="414"/>
        <end position="433"/>
    </location>
</feature>
<dbReference type="PROSITE" id="PS50850">
    <property type="entry name" value="MFS"/>
    <property type="match status" value="1"/>
</dbReference>
<dbReference type="GO" id="GO:0042910">
    <property type="term" value="F:xenobiotic transmembrane transporter activity"/>
    <property type="evidence" value="ECO:0007669"/>
    <property type="project" value="InterPro"/>
</dbReference>
<dbReference type="GO" id="GO:0030672">
    <property type="term" value="C:synaptic vesicle membrane"/>
    <property type="evidence" value="ECO:0007669"/>
    <property type="project" value="TreeGrafter"/>
</dbReference>
<evidence type="ECO:0000259" key="10">
    <source>
        <dbReference type="PROSITE" id="PS50850"/>
    </source>
</evidence>